<feature type="site" description="Important for catalytic activity" evidence="11">
    <location>
        <position position="31"/>
    </location>
</feature>
<dbReference type="FunFam" id="3.40.50.970:FF:000012">
    <property type="entry name" value="Pyruvate:ferredoxin (Flavodoxin) oxidoreductase"/>
    <property type="match status" value="1"/>
</dbReference>
<comment type="similarity">
    <text evidence="1 9">Belongs to the pyruvate:ferredoxin/flavodoxin oxidoreductase family.</text>
</comment>
<evidence type="ECO:0000256" key="12">
    <source>
        <dbReference type="PIRSR" id="PIRSR000159-50"/>
    </source>
</evidence>
<dbReference type="Pfam" id="PF01558">
    <property type="entry name" value="POR"/>
    <property type="match status" value="1"/>
</dbReference>
<feature type="binding site" evidence="12">
    <location>
        <position position="746"/>
    </location>
    <ligand>
        <name>[4Fe-4S] cluster</name>
        <dbReference type="ChEBI" id="CHEBI:49883"/>
        <label>2</label>
    </ligand>
</feature>
<dbReference type="FunFam" id="3.40.50.970:FF:000041">
    <property type="entry name" value="Pyruvate:ferredoxin (Flavodoxin) oxidoreductase"/>
    <property type="match status" value="1"/>
</dbReference>
<dbReference type="FunFam" id="3.40.50.920:FF:000007">
    <property type="entry name" value="Pyruvate:ferredoxin (Flavodoxin) oxidoreductase"/>
    <property type="match status" value="1"/>
</dbReference>
<feature type="binding site" evidence="12">
    <location>
        <position position="700"/>
    </location>
    <ligand>
        <name>[4Fe-4S] cluster</name>
        <dbReference type="ChEBI" id="CHEBI:49883"/>
        <label>2</label>
    </ligand>
</feature>
<feature type="site" description="Important for catalytic activity" evidence="11">
    <location>
        <position position="64"/>
    </location>
</feature>
<feature type="site" description="Important for catalytic activity" evidence="11">
    <location>
        <position position="1001"/>
    </location>
</feature>
<dbReference type="Pfam" id="PF01855">
    <property type="entry name" value="POR_N"/>
    <property type="match status" value="1"/>
</dbReference>
<dbReference type="InterPro" id="IPR002869">
    <property type="entry name" value="Pyrv_flavodox_OxRed_cen"/>
</dbReference>
<feature type="domain" description="4Fe-4S ferredoxin-type" evidence="13">
    <location>
        <begin position="737"/>
        <end position="769"/>
    </location>
</feature>
<organism evidence="14 15">
    <name type="scientific">Ructibacterium gallinarum</name>
    <dbReference type="NCBI Taxonomy" id="2779355"/>
    <lineage>
        <taxon>Bacteria</taxon>
        <taxon>Bacillati</taxon>
        <taxon>Bacillota</taxon>
        <taxon>Clostridia</taxon>
        <taxon>Eubacteriales</taxon>
        <taxon>Oscillospiraceae</taxon>
        <taxon>Ructibacterium</taxon>
    </lineage>
</organism>
<feature type="site" description="Important for catalytic activity" evidence="11">
    <location>
        <position position="114"/>
    </location>
</feature>
<sequence>MAKKFKTMDGNCAAAHCAYAFTEVAAIYPITPSSTMAEYVDEWSAKGQKNIFGETVEVVEMQSEAGAAGAVHGSLQAGALTTTFTASQGLLLMIPNMYKIAGELLPTVFHVSARAIAAHALNIFGDHQDVMACRQTGFAMLASGSVQEVMDLGGVAHLAAIKGRVPFLHFFDGFRTSHEIQKIEVMDYEDLKKLVDMDALKAFKDRALNPEHPVLRGTAQNGDIYFQGREAANSYYEKIPDIVADYMKEISKITGREYKPFNYYGAPDAKKVIVAMGSVCQALEETVDYLNAKGEKTGVLEVHLYRPFSAKYFFDVMPKSVEKIAVLDRTKEPGSLGEPLYLDICNLYKDCENAPEIIGGRFGLGSKDTTPTQLVAVFNNMDAAEPKKGFTIGINDDVTHLSLDLGERVNAAPAGATRCKFWGFGSDGTVGANKDAIKIIGDNTDMYAQAYFDYDSKKSGGVTMSHLRFGKTPIKSTYLLDEADYIACHKPAYVYQYDVLEGLKKGGTFLLNCVWTPEELNEKLPGHVKRYIAENDIQFYTINAVDVAVKVGLGPNRINMVTQSAFFKLSEVIPFDRAVTLIKEAIKKTYGKKGDEIVNMNCAAVDGAIDALVKIDVPADWKNAVDEDTVESGRPEFVTKIVDPVNAQRGNKLPVSTFTGREDGTFETGTSRYEKRGVAVLVPEWQKEFCIQCNQCSLVCPHAAIRPALVNADEKASAPESFETLKAIGKEFGGLEFRMQVSPLDCLGCGVCANVCPAPKGKALVMKPIDDVAPVQEPNWEYAMNKVSNKANLVDKSANVKNSQFAQPYLEFSGACAGCGETPYIKLITQLFGDRMMIANATGCTSIWGGSAPSMPYCKDENGRGPAWANSLFEDNAEFGLGMVIANRKIKATLESRMNEVMDVVAPELAAAFKEWIDAKNCAAGSKAAAEKIEALIKDADMSNPAIKEIADRTDFLVKRSQWVFGGDGWAYDIGYGGLDHVIASGEDINIFVVDTEVYSNTGGQSSKATPTAAVAKFAASGKKVKKKDLGVIATTYGYVYVAQIALGANMAQALKAIKEAEAYHGPSLVIAYAPCINHGIKAKGGMGNSIAEEKKAVETGYWHLWRYNPELAEEGKNPFILDSKEPTGNVKDFMMGENRYLMLKKGYPEIADQLFDKAEKDLAARYAVYKKMAKED</sequence>
<dbReference type="InterPro" id="IPR011895">
    <property type="entry name" value="Pyrv_flavodox_OxRed"/>
</dbReference>
<dbReference type="EC" id="1.2.7.1" evidence="9"/>
<dbReference type="InterPro" id="IPR017896">
    <property type="entry name" value="4Fe4S_Fe-S-bd"/>
</dbReference>
<dbReference type="Pfam" id="PF10371">
    <property type="entry name" value="EKR"/>
    <property type="match status" value="1"/>
</dbReference>
<dbReference type="SUPFAM" id="SSF54862">
    <property type="entry name" value="4Fe-4S ferredoxins"/>
    <property type="match status" value="1"/>
</dbReference>
<dbReference type="SUPFAM" id="SSF52518">
    <property type="entry name" value="Thiamin diphosphate-binding fold (THDP-binding)"/>
    <property type="match status" value="2"/>
</dbReference>
<dbReference type="Gene3D" id="4.10.780.10">
    <property type="entry name" value="Pyruvate-flavodoxin oxidoreductase, EKR domain"/>
    <property type="match status" value="1"/>
</dbReference>
<dbReference type="InterPro" id="IPR019752">
    <property type="entry name" value="Pyrv/ketoisovalerate_OxRed_cat"/>
</dbReference>
<dbReference type="PIRSF" id="PIRSF000159">
    <property type="entry name" value="NifJ"/>
    <property type="match status" value="1"/>
</dbReference>
<feature type="domain" description="4Fe-4S ferredoxin-type" evidence="13">
    <location>
        <begin position="681"/>
        <end position="710"/>
    </location>
</feature>
<dbReference type="Pfam" id="PF02775">
    <property type="entry name" value="TPP_enzyme_C"/>
    <property type="match status" value="1"/>
</dbReference>
<feature type="binding site" evidence="12">
    <location>
        <position position="696"/>
    </location>
    <ligand>
        <name>[4Fe-4S] cluster</name>
        <dbReference type="ChEBI" id="CHEBI:49883"/>
        <label>1</label>
    </ligand>
</feature>
<dbReference type="InterPro" id="IPR011766">
    <property type="entry name" value="TPP_enzyme_TPP-bd"/>
</dbReference>
<feature type="binding site" evidence="12">
    <location>
        <position position="756"/>
    </location>
    <ligand>
        <name>[4Fe-4S] cluster</name>
        <dbReference type="ChEBI" id="CHEBI:49883"/>
        <label>1</label>
    </ligand>
</feature>
<dbReference type="Proteomes" id="UP000806542">
    <property type="component" value="Unassembled WGS sequence"/>
</dbReference>
<reference evidence="14" key="1">
    <citation type="submission" date="2020-10" db="EMBL/GenBank/DDBJ databases">
        <title>ChiBAC.</title>
        <authorList>
            <person name="Zenner C."/>
            <person name="Hitch T.C.A."/>
            <person name="Clavel T."/>
        </authorList>
    </citation>
    <scope>NUCLEOTIDE SEQUENCE</scope>
    <source>
        <strain evidence="14">DSM 107454</strain>
    </source>
</reference>
<keyword evidence="8 12" id="KW-0411">Iron-sulfur</keyword>
<dbReference type="InterPro" id="IPR002880">
    <property type="entry name" value="Pyrv_Fd/Flavodoxin_OxRdtase_N"/>
</dbReference>
<proteinExistence type="inferred from homology"/>
<dbReference type="InterPro" id="IPR019456">
    <property type="entry name" value="Pyrv-flavodox_OxRtase_EKR"/>
</dbReference>
<feature type="binding site" evidence="10">
    <location>
        <begin position="996"/>
        <end position="1001"/>
    </location>
    <ligand>
        <name>thiamine diphosphate</name>
        <dbReference type="ChEBI" id="CHEBI:58937"/>
    </ligand>
</feature>
<keyword evidence="5 9" id="KW-0249">Electron transport</keyword>
<keyword evidence="2 9" id="KW-0813">Transport</keyword>
<dbReference type="PANTHER" id="PTHR32154">
    <property type="entry name" value="PYRUVATE-FLAVODOXIN OXIDOREDUCTASE-RELATED"/>
    <property type="match status" value="1"/>
</dbReference>
<feature type="binding site" evidence="10">
    <location>
        <position position="64"/>
    </location>
    <ligand>
        <name>thiamine diphosphate</name>
        <dbReference type="ChEBI" id="CHEBI:58937"/>
    </ligand>
</feature>
<feature type="binding site" evidence="12">
    <location>
        <position position="690"/>
    </location>
    <ligand>
        <name>[4Fe-4S] cluster</name>
        <dbReference type="ChEBI" id="CHEBI:49883"/>
        <label>1</label>
    </ligand>
</feature>
<evidence type="ECO:0000256" key="5">
    <source>
        <dbReference type="ARBA" id="ARBA00022982"/>
    </source>
</evidence>
<evidence type="ECO:0000256" key="8">
    <source>
        <dbReference type="ARBA" id="ARBA00023014"/>
    </source>
</evidence>
<evidence type="ECO:0000313" key="14">
    <source>
        <dbReference type="EMBL" id="MBE5039639.1"/>
    </source>
</evidence>
<dbReference type="Pfam" id="PF12838">
    <property type="entry name" value="Fer4_7"/>
    <property type="match status" value="1"/>
</dbReference>
<dbReference type="CDD" id="cd07034">
    <property type="entry name" value="TPP_PYR_PFOR_IOR-alpha_like"/>
    <property type="match status" value="1"/>
</dbReference>
<dbReference type="GO" id="GO:0030976">
    <property type="term" value="F:thiamine pyrophosphate binding"/>
    <property type="evidence" value="ECO:0007669"/>
    <property type="project" value="InterPro"/>
</dbReference>
<feature type="binding site" evidence="12">
    <location>
        <position position="749"/>
    </location>
    <ligand>
        <name>[4Fe-4S] cluster</name>
        <dbReference type="ChEBI" id="CHEBI:49883"/>
        <label>2</label>
    </ligand>
</feature>
<keyword evidence="6 9" id="KW-0560">Oxidoreductase</keyword>
<feature type="binding site" evidence="12">
    <location>
        <position position="693"/>
    </location>
    <ligand>
        <name>[4Fe-4S] cluster</name>
        <dbReference type="ChEBI" id="CHEBI:49883"/>
        <label>1</label>
    </ligand>
</feature>
<evidence type="ECO:0000256" key="6">
    <source>
        <dbReference type="ARBA" id="ARBA00023002"/>
    </source>
</evidence>
<protein>
    <recommendedName>
        <fullName evidence="9">Pyruvate:ferredoxin oxidoreductase</fullName>
        <ecNumber evidence="9">1.2.7.1</ecNumber>
    </recommendedName>
    <alternativeName>
        <fullName evidence="9">Pyruvate synthase</fullName>
    </alternativeName>
</protein>
<evidence type="ECO:0000256" key="11">
    <source>
        <dbReference type="PIRSR" id="PIRSR000159-2"/>
    </source>
</evidence>
<dbReference type="RefSeq" id="WP_226392201.1">
    <property type="nucleotide sequence ID" value="NZ_JADCKB010000006.1"/>
</dbReference>
<dbReference type="FunFam" id="3.30.70.20:FF:000022">
    <property type="entry name" value="Pyruvate:ferredoxin (Flavodoxin) oxidoreductase"/>
    <property type="match status" value="1"/>
</dbReference>
<dbReference type="SUPFAM" id="SSF53323">
    <property type="entry name" value="Pyruvate-ferredoxin oxidoreductase, PFOR, domain III"/>
    <property type="match status" value="1"/>
</dbReference>
<dbReference type="PANTHER" id="PTHR32154:SF0">
    <property type="entry name" value="PYRUVATE-FLAVODOXIN OXIDOREDUCTASE-RELATED"/>
    <property type="match status" value="1"/>
</dbReference>
<name>A0A9D5R8P3_9FIRM</name>
<dbReference type="GO" id="GO:0005506">
    <property type="term" value="F:iron ion binding"/>
    <property type="evidence" value="ECO:0007669"/>
    <property type="project" value="InterPro"/>
</dbReference>
<evidence type="ECO:0000259" key="13">
    <source>
        <dbReference type="PROSITE" id="PS51379"/>
    </source>
</evidence>
<feature type="binding site" evidence="10">
    <location>
        <position position="31"/>
    </location>
    <ligand>
        <name>pyruvate</name>
        <dbReference type="ChEBI" id="CHEBI:15361"/>
    </ligand>
</feature>
<feature type="binding site" evidence="10">
    <location>
        <position position="844"/>
    </location>
    <ligand>
        <name>thiamine diphosphate</name>
        <dbReference type="ChEBI" id="CHEBI:58937"/>
    </ligand>
</feature>
<feature type="binding site" evidence="10">
    <location>
        <position position="821"/>
    </location>
    <ligand>
        <name>thiamine diphosphate</name>
        <dbReference type="ChEBI" id="CHEBI:58937"/>
    </ligand>
</feature>
<gene>
    <name evidence="14" type="primary">nifJ</name>
    <name evidence="14" type="ORF">INF28_04075</name>
</gene>
<evidence type="ECO:0000256" key="4">
    <source>
        <dbReference type="ARBA" id="ARBA00022723"/>
    </source>
</evidence>
<dbReference type="GO" id="GO:0019164">
    <property type="term" value="F:pyruvate synthase activity"/>
    <property type="evidence" value="ECO:0007669"/>
    <property type="project" value="UniProtKB-EC"/>
</dbReference>
<keyword evidence="15" id="KW-1185">Reference proteome</keyword>
<dbReference type="FunFam" id="3.40.920.10:FF:000001">
    <property type="entry name" value="Pyruvate:ferredoxin (Flavodoxin) oxidoreductase"/>
    <property type="match status" value="1"/>
</dbReference>
<dbReference type="GO" id="GO:0006979">
    <property type="term" value="P:response to oxidative stress"/>
    <property type="evidence" value="ECO:0007669"/>
    <property type="project" value="TreeGrafter"/>
</dbReference>
<dbReference type="SUPFAM" id="SSF52922">
    <property type="entry name" value="TK C-terminal domain-like"/>
    <property type="match status" value="1"/>
</dbReference>
<dbReference type="Pfam" id="PF17147">
    <property type="entry name" value="PFOR_II"/>
    <property type="match status" value="1"/>
</dbReference>
<dbReference type="InterPro" id="IPR050722">
    <property type="entry name" value="Pyruvate:ferred/Flavod_OxRd"/>
</dbReference>
<feature type="binding site" evidence="12">
    <location>
        <position position="1076"/>
    </location>
    <ligand>
        <name>[4Fe-4S] cluster</name>
        <dbReference type="ChEBI" id="CHEBI:49883"/>
        <label>3</label>
    </ligand>
</feature>
<keyword evidence="4 12" id="KW-0479">Metal-binding</keyword>
<feature type="binding site" evidence="12">
    <location>
        <position position="844"/>
    </location>
    <ligand>
        <name>[4Fe-4S] cluster</name>
        <dbReference type="ChEBI" id="CHEBI:49883"/>
        <label>3</label>
    </ligand>
</feature>
<keyword evidence="7 12" id="KW-0408">Iron</keyword>
<dbReference type="AlphaFoldDB" id="A0A9D5R8P3"/>
<dbReference type="PROSITE" id="PS51379">
    <property type="entry name" value="4FE4S_FER_2"/>
    <property type="match status" value="2"/>
</dbReference>
<feature type="binding site" evidence="10">
    <location>
        <position position="114"/>
    </location>
    <ligand>
        <name>pyruvate</name>
        <dbReference type="ChEBI" id="CHEBI:15361"/>
    </ligand>
</feature>
<dbReference type="PROSITE" id="PS00198">
    <property type="entry name" value="4FE4S_FER_1"/>
    <property type="match status" value="1"/>
</dbReference>
<evidence type="ECO:0000256" key="1">
    <source>
        <dbReference type="ARBA" id="ARBA00009032"/>
    </source>
</evidence>
<dbReference type="InterPro" id="IPR017900">
    <property type="entry name" value="4Fe4S_Fe_S_CS"/>
</dbReference>
<comment type="caution">
    <text evidence="14">The sequence shown here is derived from an EMBL/GenBank/DDBJ whole genome shotgun (WGS) entry which is preliminary data.</text>
</comment>
<dbReference type="NCBIfam" id="TIGR02176">
    <property type="entry name" value="pyruv_ox_red"/>
    <property type="match status" value="1"/>
</dbReference>
<dbReference type="CDD" id="cd03377">
    <property type="entry name" value="TPP_PFOR_PNO"/>
    <property type="match status" value="1"/>
</dbReference>
<comment type="cofactor">
    <cofactor evidence="12">
        <name>[4Fe-4S] cluster</name>
        <dbReference type="ChEBI" id="CHEBI:49883"/>
    </cofactor>
    <text evidence="12">Binds 3 [4Fe-4S] clusters per subunit.</text>
</comment>
<keyword evidence="3 12" id="KW-0004">4Fe-4S</keyword>
<feature type="binding site" evidence="12">
    <location>
        <position position="752"/>
    </location>
    <ligand>
        <name>[4Fe-4S] cluster</name>
        <dbReference type="ChEBI" id="CHEBI:49883"/>
        <label>2</label>
    </ligand>
</feature>
<dbReference type="InterPro" id="IPR009014">
    <property type="entry name" value="Transketo_C/PFOR_II"/>
</dbReference>
<feature type="binding site" evidence="10">
    <location>
        <begin position="967"/>
        <end position="970"/>
    </location>
    <ligand>
        <name>thiamine diphosphate</name>
        <dbReference type="ChEBI" id="CHEBI:58937"/>
    </ligand>
</feature>
<evidence type="ECO:0000256" key="7">
    <source>
        <dbReference type="ARBA" id="ARBA00023004"/>
    </source>
</evidence>
<evidence type="ECO:0000256" key="2">
    <source>
        <dbReference type="ARBA" id="ARBA00022448"/>
    </source>
</evidence>
<accession>A0A9D5R8P3</accession>
<dbReference type="Gene3D" id="3.30.70.20">
    <property type="match status" value="1"/>
</dbReference>
<dbReference type="GO" id="GO:0022900">
    <property type="term" value="P:electron transport chain"/>
    <property type="evidence" value="ECO:0007669"/>
    <property type="project" value="InterPro"/>
</dbReference>
<evidence type="ECO:0000256" key="9">
    <source>
        <dbReference type="PIRNR" id="PIRNR000159"/>
    </source>
</evidence>
<dbReference type="InterPro" id="IPR037112">
    <property type="entry name" value="Pyrv-flavodox_OxR_EKR_sf"/>
</dbReference>
<comment type="catalytic activity">
    <reaction evidence="9">
        <text>2 oxidized [2Fe-2S]-[ferredoxin] + pyruvate + CoA = 2 reduced [2Fe-2S]-[ferredoxin] + acetyl-CoA + CO2 + H(+)</text>
        <dbReference type="Rhea" id="RHEA:12765"/>
        <dbReference type="Rhea" id="RHEA-COMP:10000"/>
        <dbReference type="Rhea" id="RHEA-COMP:10001"/>
        <dbReference type="ChEBI" id="CHEBI:15361"/>
        <dbReference type="ChEBI" id="CHEBI:15378"/>
        <dbReference type="ChEBI" id="CHEBI:16526"/>
        <dbReference type="ChEBI" id="CHEBI:33737"/>
        <dbReference type="ChEBI" id="CHEBI:33738"/>
        <dbReference type="ChEBI" id="CHEBI:57287"/>
        <dbReference type="ChEBI" id="CHEBI:57288"/>
        <dbReference type="EC" id="1.2.7.1"/>
    </reaction>
</comment>
<evidence type="ECO:0000313" key="15">
    <source>
        <dbReference type="Proteomes" id="UP000806542"/>
    </source>
</evidence>
<dbReference type="InterPro" id="IPR033412">
    <property type="entry name" value="PFOR_II"/>
</dbReference>
<keyword evidence="14" id="KW-0670">Pyruvate</keyword>
<evidence type="ECO:0000256" key="10">
    <source>
        <dbReference type="PIRSR" id="PIRSR000159-1"/>
    </source>
</evidence>
<dbReference type="SMART" id="SM00890">
    <property type="entry name" value="EKR"/>
    <property type="match status" value="1"/>
</dbReference>
<feature type="binding site" evidence="12">
    <location>
        <position position="819"/>
    </location>
    <ligand>
        <name>[4Fe-4S] cluster</name>
        <dbReference type="ChEBI" id="CHEBI:49883"/>
        <label>3</label>
    </ligand>
</feature>
<dbReference type="EMBL" id="JADCKB010000006">
    <property type="protein sequence ID" value="MBE5039639.1"/>
    <property type="molecule type" value="Genomic_DNA"/>
</dbReference>
<dbReference type="GO" id="GO:0051539">
    <property type="term" value="F:4 iron, 4 sulfur cluster binding"/>
    <property type="evidence" value="ECO:0007669"/>
    <property type="project" value="UniProtKB-KW"/>
</dbReference>
<dbReference type="InterPro" id="IPR029061">
    <property type="entry name" value="THDP-binding"/>
</dbReference>
<dbReference type="Gene3D" id="3.40.50.970">
    <property type="match status" value="2"/>
</dbReference>
<feature type="binding site" evidence="12">
    <location>
        <position position="816"/>
    </location>
    <ligand>
        <name>[4Fe-4S] cluster</name>
        <dbReference type="ChEBI" id="CHEBI:49883"/>
        <label>3</label>
    </ligand>
</feature>
<dbReference type="Gene3D" id="3.40.50.920">
    <property type="match status" value="1"/>
</dbReference>
<evidence type="ECO:0000256" key="3">
    <source>
        <dbReference type="ARBA" id="ARBA00022485"/>
    </source>
</evidence>
<dbReference type="Gene3D" id="3.40.920.10">
    <property type="entry name" value="Pyruvate-ferredoxin oxidoreductase, PFOR, domain III"/>
    <property type="match status" value="1"/>
</dbReference>